<keyword evidence="5" id="KW-1185">Reference proteome</keyword>
<evidence type="ECO:0000313" key="4">
    <source>
        <dbReference type="EMBL" id="KAF5744506.1"/>
    </source>
</evidence>
<proteinExistence type="predicted"/>
<gene>
    <name evidence="4" type="ORF">HS088_TW07G00078</name>
</gene>
<dbReference type="InParanoid" id="A0A7J7DEL0"/>
<dbReference type="InterPro" id="IPR029056">
    <property type="entry name" value="Ribokinase-like"/>
</dbReference>
<dbReference type="SMART" id="SM01162">
    <property type="entry name" value="DUF1771"/>
    <property type="match status" value="1"/>
</dbReference>
<dbReference type="InterPro" id="IPR013899">
    <property type="entry name" value="DUF1771"/>
</dbReference>
<dbReference type="EMBL" id="JAAARO010000007">
    <property type="protein sequence ID" value="KAF5744506.1"/>
    <property type="molecule type" value="Genomic_DNA"/>
</dbReference>
<dbReference type="SUPFAM" id="SSF53613">
    <property type="entry name" value="Ribokinase-like"/>
    <property type="match status" value="1"/>
</dbReference>
<dbReference type="PANTHER" id="PTHR47676">
    <property type="entry name" value="OS01G0225100 PROTEIN"/>
    <property type="match status" value="1"/>
</dbReference>
<keyword evidence="2" id="KW-0418">Kinase</keyword>
<dbReference type="Pfam" id="PF00294">
    <property type="entry name" value="PfkB"/>
    <property type="match status" value="1"/>
</dbReference>
<dbReference type="PANTHER" id="PTHR47676:SF1">
    <property type="entry name" value="SMR DOMAIN-CONTAINING PROTEIN"/>
    <property type="match status" value="1"/>
</dbReference>
<comment type="caution">
    <text evidence="4">The sequence shown here is derived from an EMBL/GenBank/DDBJ whole genome shotgun (WGS) entry which is preliminary data.</text>
</comment>
<dbReference type="Pfam" id="PF08590">
    <property type="entry name" value="DUF1771"/>
    <property type="match status" value="1"/>
</dbReference>
<reference evidence="4 5" key="1">
    <citation type="journal article" date="2020" name="Nat. Commun.">
        <title>Genome of Tripterygium wilfordii and identification of cytochrome P450 involved in triptolide biosynthesis.</title>
        <authorList>
            <person name="Tu L."/>
            <person name="Su P."/>
            <person name="Zhang Z."/>
            <person name="Gao L."/>
            <person name="Wang J."/>
            <person name="Hu T."/>
            <person name="Zhou J."/>
            <person name="Zhang Y."/>
            <person name="Zhao Y."/>
            <person name="Liu Y."/>
            <person name="Song Y."/>
            <person name="Tong Y."/>
            <person name="Lu Y."/>
            <person name="Yang J."/>
            <person name="Xu C."/>
            <person name="Jia M."/>
            <person name="Peters R.J."/>
            <person name="Huang L."/>
            <person name="Gao W."/>
        </authorList>
    </citation>
    <scope>NUCLEOTIDE SEQUENCE [LARGE SCALE GENOMIC DNA]</scope>
    <source>
        <strain evidence="5">cv. XIE 37</strain>
        <tissue evidence="4">Leaf</tissue>
    </source>
</reference>
<dbReference type="InterPro" id="IPR002173">
    <property type="entry name" value="Carboh/pur_kinase_PfkB_CS"/>
</dbReference>
<dbReference type="GO" id="GO:0016301">
    <property type="term" value="F:kinase activity"/>
    <property type="evidence" value="ECO:0007669"/>
    <property type="project" value="UniProtKB-KW"/>
</dbReference>
<organism evidence="4 5">
    <name type="scientific">Tripterygium wilfordii</name>
    <name type="common">Thunder God vine</name>
    <dbReference type="NCBI Taxonomy" id="458696"/>
    <lineage>
        <taxon>Eukaryota</taxon>
        <taxon>Viridiplantae</taxon>
        <taxon>Streptophyta</taxon>
        <taxon>Embryophyta</taxon>
        <taxon>Tracheophyta</taxon>
        <taxon>Spermatophyta</taxon>
        <taxon>Magnoliopsida</taxon>
        <taxon>eudicotyledons</taxon>
        <taxon>Gunneridae</taxon>
        <taxon>Pentapetalae</taxon>
        <taxon>rosids</taxon>
        <taxon>fabids</taxon>
        <taxon>Celastrales</taxon>
        <taxon>Celastraceae</taxon>
        <taxon>Tripterygium</taxon>
    </lineage>
</organism>
<evidence type="ECO:0000256" key="2">
    <source>
        <dbReference type="ARBA" id="ARBA00022777"/>
    </source>
</evidence>
<name>A0A7J7DEL0_TRIWF</name>
<feature type="domain" description="DUF1771" evidence="3">
    <location>
        <begin position="176"/>
        <end position="241"/>
    </location>
</feature>
<protein>
    <recommendedName>
        <fullName evidence="3">DUF1771 domain-containing protein</fullName>
    </recommendedName>
</protein>
<dbReference type="Proteomes" id="UP000593562">
    <property type="component" value="Unassembled WGS sequence"/>
</dbReference>
<dbReference type="InterPro" id="IPR011611">
    <property type="entry name" value="PfkB_dom"/>
</dbReference>
<sequence>MHEICRVIFVDVQALIRGFGGDDGTVSLVNLKEGGFYRLLPRIGVLKASSEEAVFVDVEEVRKLCCVVVTNGKDGCKVYWRDGELQIASFLASQQDPTGAGDIFLGGFVAGLVQGLSVPDAALVGNFFGSLGVERIGLPKFDLRMLQSTARASGCTSHSSQSEFHYFRMVAAKGDEYQVLRKGARQHWDSMRSCYQKAAAAYSDGKKEYAAYLSDQGKLQTKLAQEADEKSSQGIFKARKKRA</sequence>
<dbReference type="InterPro" id="IPR055319">
    <property type="entry name" value="At5g58720-like"/>
</dbReference>
<dbReference type="PROSITE" id="PS00584">
    <property type="entry name" value="PFKB_KINASES_2"/>
    <property type="match status" value="1"/>
</dbReference>
<evidence type="ECO:0000313" key="5">
    <source>
        <dbReference type="Proteomes" id="UP000593562"/>
    </source>
</evidence>
<evidence type="ECO:0000256" key="1">
    <source>
        <dbReference type="ARBA" id="ARBA00022679"/>
    </source>
</evidence>
<dbReference type="Gene3D" id="3.40.1190.20">
    <property type="match status" value="1"/>
</dbReference>
<dbReference type="AlphaFoldDB" id="A0A7J7DEL0"/>
<keyword evidence="1" id="KW-0808">Transferase</keyword>
<evidence type="ECO:0000259" key="3">
    <source>
        <dbReference type="SMART" id="SM01162"/>
    </source>
</evidence>
<accession>A0A7J7DEL0</accession>